<reference evidence="1" key="1">
    <citation type="submission" date="2021-06" db="EMBL/GenBank/DDBJ databases">
        <authorList>
            <person name="Kallberg Y."/>
            <person name="Tangrot J."/>
            <person name="Rosling A."/>
        </authorList>
    </citation>
    <scope>NUCLEOTIDE SEQUENCE</scope>
    <source>
        <strain evidence="1">MA461A</strain>
    </source>
</reference>
<feature type="non-terminal residue" evidence="1">
    <location>
        <position position="93"/>
    </location>
</feature>
<evidence type="ECO:0000313" key="2">
    <source>
        <dbReference type="Proteomes" id="UP000789920"/>
    </source>
</evidence>
<comment type="caution">
    <text evidence="1">The sequence shown here is derived from an EMBL/GenBank/DDBJ whole genome shotgun (WGS) entry which is preliminary data.</text>
</comment>
<keyword evidence="2" id="KW-1185">Reference proteome</keyword>
<dbReference type="EMBL" id="CAJVQC010102182">
    <property type="protein sequence ID" value="CAG8831771.1"/>
    <property type="molecule type" value="Genomic_DNA"/>
</dbReference>
<proteinExistence type="predicted"/>
<accession>A0ACA9S8M6</accession>
<gene>
    <name evidence="1" type="ORF">RPERSI_LOCUS28257</name>
</gene>
<protein>
    <submittedName>
        <fullName evidence="1">11563_t:CDS:1</fullName>
    </submittedName>
</protein>
<sequence length="93" mass="11027">MTKRDIQAALEQQEEKSDEKYFCLIRPNPHQYVWRIPHKEFDDDCLVLAIKSKGDQYPNSNGIFQHDGASVHRSKIVKRYLANKDIKTYLYLQ</sequence>
<name>A0ACA9S8M6_9GLOM</name>
<evidence type="ECO:0000313" key="1">
    <source>
        <dbReference type="EMBL" id="CAG8831771.1"/>
    </source>
</evidence>
<organism evidence="1 2">
    <name type="scientific">Racocetra persica</name>
    <dbReference type="NCBI Taxonomy" id="160502"/>
    <lineage>
        <taxon>Eukaryota</taxon>
        <taxon>Fungi</taxon>
        <taxon>Fungi incertae sedis</taxon>
        <taxon>Mucoromycota</taxon>
        <taxon>Glomeromycotina</taxon>
        <taxon>Glomeromycetes</taxon>
        <taxon>Diversisporales</taxon>
        <taxon>Gigasporaceae</taxon>
        <taxon>Racocetra</taxon>
    </lineage>
</organism>
<dbReference type="Proteomes" id="UP000789920">
    <property type="component" value="Unassembled WGS sequence"/>
</dbReference>